<reference evidence="2 3" key="1">
    <citation type="submission" date="2010-12" db="EMBL/GenBank/DDBJ databases">
        <authorList>
            <person name="Muzny D."/>
            <person name="Qin X."/>
            <person name="Deng J."/>
            <person name="Jiang H."/>
            <person name="Liu Y."/>
            <person name="Qu J."/>
            <person name="Song X.-Z."/>
            <person name="Zhang L."/>
            <person name="Thornton R."/>
            <person name="Coyle M."/>
            <person name="Francisco L."/>
            <person name="Jackson L."/>
            <person name="Javaid M."/>
            <person name="Korchina V."/>
            <person name="Kovar C."/>
            <person name="Mata R."/>
            <person name="Mathew T."/>
            <person name="Ngo R."/>
            <person name="Nguyen L."/>
            <person name="Nguyen N."/>
            <person name="Okwuonu G."/>
            <person name="Ongeri F."/>
            <person name="Pham C."/>
            <person name="Simmons D."/>
            <person name="Wilczek-Boney K."/>
            <person name="Hale W."/>
            <person name="Jakkamsetti A."/>
            <person name="Pham P."/>
            <person name="Ruth R."/>
            <person name="San Lucas F."/>
            <person name="Warren J."/>
            <person name="Zhang J."/>
            <person name="Zhao Z."/>
            <person name="Zhou C."/>
            <person name="Zhu D."/>
            <person name="Lee S."/>
            <person name="Bess C."/>
            <person name="Blankenburg K."/>
            <person name="Forbes L."/>
            <person name="Fu Q."/>
            <person name="Gubbala S."/>
            <person name="Hirani K."/>
            <person name="Jayaseelan J.C."/>
            <person name="Lara F."/>
            <person name="Munidasa M."/>
            <person name="Palculict T."/>
            <person name="Patil S."/>
            <person name="Pu L.-L."/>
            <person name="Saada N."/>
            <person name="Tang L."/>
            <person name="Weissenberger G."/>
            <person name="Zhu Y."/>
            <person name="Hemphill L."/>
            <person name="Shang Y."/>
            <person name="Youmans B."/>
            <person name="Ayvaz T."/>
            <person name="Ross M."/>
            <person name="Santibanez J."/>
            <person name="Aqrawi P."/>
            <person name="Gross S."/>
            <person name="Joshi V."/>
            <person name="Fowler G."/>
            <person name="Nazareth L."/>
            <person name="Reid J."/>
            <person name="Worley K."/>
            <person name="Petrosino J."/>
            <person name="Highlander S."/>
            <person name="Gibbs R."/>
        </authorList>
    </citation>
    <scope>NUCLEOTIDE SEQUENCE [LARGE SCALE GENOMIC DNA]</scope>
    <source>
        <strain evidence="2 3">ATCC 51333</strain>
    </source>
</reference>
<dbReference type="AlphaFoldDB" id="E6LZH4"/>
<feature type="compositionally biased region" description="Basic residues" evidence="1">
    <location>
        <begin position="1"/>
        <end position="15"/>
    </location>
</feature>
<dbReference type="HOGENOM" id="CLU_2771333_0_0_11"/>
<protein>
    <submittedName>
        <fullName evidence="2">Uncharacterized protein</fullName>
    </submittedName>
</protein>
<evidence type="ECO:0000256" key="1">
    <source>
        <dbReference type="SAM" id="MobiDB-lite"/>
    </source>
</evidence>
<feature type="compositionally biased region" description="Low complexity" evidence="1">
    <location>
        <begin position="16"/>
        <end position="27"/>
    </location>
</feature>
<proteinExistence type="predicted"/>
<gene>
    <name evidence="2" type="ORF">HMPREF0388_1261</name>
</gene>
<name>E6LZH4_9ACTO</name>
<comment type="caution">
    <text evidence="2">The sequence shown here is derived from an EMBL/GenBank/DDBJ whole genome shotgun (WGS) entry which is preliminary data.</text>
</comment>
<accession>E6LZH4</accession>
<sequence length="69" mass="7662">MLRKHPPPHTVHHQRTPTPGTNTTTRTTDPKPKSAPRLPLAFAKPLVDPFTAESGCTKAKRNRSFAHAR</sequence>
<evidence type="ECO:0000313" key="2">
    <source>
        <dbReference type="EMBL" id="EFU79747.1"/>
    </source>
</evidence>
<dbReference type="Proteomes" id="UP000005573">
    <property type="component" value="Unassembled WGS sequence"/>
</dbReference>
<evidence type="ECO:0000313" key="3">
    <source>
        <dbReference type="Proteomes" id="UP000005573"/>
    </source>
</evidence>
<feature type="region of interest" description="Disordered" evidence="1">
    <location>
        <begin position="1"/>
        <end position="38"/>
    </location>
</feature>
<dbReference type="EMBL" id="AEPY01000010">
    <property type="protein sequence ID" value="EFU79747.1"/>
    <property type="molecule type" value="Genomic_DNA"/>
</dbReference>
<organism evidence="2 3">
    <name type="scientific">Mobiluncus curtisii ATCC 51333</name>
    <dbReference type="NCBI Taxonomy" id="887326"/>
    <lineage>
        <taxon>Bacteria</taxon>
        <taxon>Bacillati</taxon>
        <taxon>Actinomycetota</taxon>
        <taxon>Actinomycetes</taxon>
        <taxon>Actinomycetales</taxon>
        <taxon>Actinomycetaceae</taxon>
        <taxon>Mobiluncus</taxon>
    </lineage>
</organism>